<dbReference type="AlphaFoldDB" id="A0A3R5UBT2"/>
<proteinExistence type="predicted"/>
<organism evidence="1 2">
    <name type="scientific">Clostridium manihotivorum</name>
    <dbReference type="NCBI Taxonomy" id="2320868"/>
    <lineage>
        <taxon>Bacteria</taxon>
        <taxon>Bacillati</taxon>
        <taxon>Bacillota</taxon>
        <taxon>Clostridia</taxon>
        <taxon>Eubacteriales</taxon>
        <taxon>Clostridiaceae</taxon>
        <taxon>Clostridium</taxon>
    </lineage>
</organism>
<keyword evidence="2" id="KW-1185">Reference proteome</keyword>
<accession>A0A3R5UBT2</accession>
<dbReference type="EMBL" id="CP025746">
    <property type="protein sequence ID" value="QAA35104.1"/>
    <property type="molecule type" value="Genomic_DNA"/>
</dbReference>
<evidence type="ECO:0000313" key="2">
    <source>
        <dbReference type="Proteomes" id="UP000286268"/>
    </source>
</evidence>
<dbReference type="KEGG" id="cmah:C1I91_27600"/>
<protein>
    <submittedName>
        <fullName evidence="1">Endoribonuclease L-PSP</fullName>
    </submittedName>
</protein>
<gene>
    <name evidence="1" type="ORF">C1I91_27600</name>
</gene>
<evidence type="ECO:0000313" key="1">
    <source>
        <dbReference type="EMBL" id="QAA35104.1"/>
    </source>
</evidence>
<dbReference type="Proteomes" id="UP000286268">
    <property type="component" value="Chromosome"/>
</dbReference>
<reference evidence="1 2" key="1">
    <citation type="submission" date="2018-01" db="EMBL/GenBank/DDBJ databases">
        <title>Genome Sequencing and Assembly of Anaerobacter polyendosporus strain CT4.</title>
        <authorList>
            <person name="Tachaapaikoon C."/>
            <person name="Sutheeworapong S."/>
            <person name="Jenjaroenpun P."/>
            <person name="Wongsurawat T."/>
            <person name="Nookeaw I."/>
            <person name="Cheawchanlertfa P."/>
            <person name="Kosugi A."/>
            <person name="Cheevadhanarak S."/>
            <person name="Ratanakhanokchai K."/>
        </authorList>
    </citation>
    <scope>NUCLEOTIDE SEQUENCE [LARGE SCALE GENOMIC DNA]</scope>
    <source>
        <strain evidence="1 2">CT4</strain>
    </source>
</reference>
<name>A0A3R5UBT2_9CLOT</name>
<sequence length="45" mass="5452">MFRYFCQVLLTKKWGISIKKESLSQINQGLKIPRDYYINRGKVMR</sequence>